<protein>
    <submittedName>
        <fullName evidence="5">Peptide-binding protein</fullName>
    </submittedName>
</protein>
<reference evidence="5 6" key="1">
    <citation type="submission" date="2024-09" db="EMBL/GenBank/DDBJ databases">
        <title>Laminarin stimulates single cell rates of sulfate reduction while oxygen inhibits transcriptomic activity in coastal marine sediment.</title>
        <authorList>
            <person name="Lindsay M."/>
            <person name="Orcutt B."/>
            <person name="Emerson D."/>
            <person name="Stepanauskas R."/>
            <person name="D'Angelo T."/>
        </authorList>
    </citation>
    <scope>NUCLEOTIDE SEQUENCE [LARGE SCALE GENOMIC DNA]</scope>
    <source>
        <strain evidence="5">SAG AM-311-K15</strain>
    </source>
</reference>
<dbReference type="Gene3D" id="3.40.190.10">
    <property type="entry name" value="Periplasmic binding protein-like II"/>
    <property type="match status" value="1"/>
</dbReference>
<dbReference type="EMBL" id="JBHPBY010000023">
    <property type="protein sequence ID" value="MFC1849145.1"/>
    <property type="molecule type" value="Genomic_DNA"/>
</dbReference>
<keyword evidence="6" id="KW-1185">Reference proteome</keyword>
<evidence type="ECO:0000259" key="4">
    <source>
        <dbReference type="Pfam" id="PF00496"/>
    </source>
</evidence>
<accession>A0ABV6YSG3</accession>
<proteinExistence type="inferred from homology"/>
<dbReference type="PIRSF" id="PIRSF002741">
    <property type="entry name" value="MppA"/>
    <property type="match status" value="1"/>
</dbReference>
<dbReference type="Gene3D" id="3.90.76.10">
    <property type="entry name" value="Dipeptide-binding Protein, Domain 1"/>
    <property type="match status" value="1"/>
</dbReference>
<evidence type="ECO:0000313" key="6">
    <source>
        <dbReference type="Proteomes" id="UP001594351"/>
    </source>
</evidence>
<keyword evidence="2" id="KW-0813">Transport</keyword>
<name>A0ABV6YSG3_UNCC1</name>
<dbReference type="PANTHER" id="PTHR30290">
    <property type="entry name" value="PERIPLASMIC BINDING COMPONENT OF ABC TRANSPORTER"/>
    <property type="match status" value="1"/>
</dbReference>
<dbReference type="CDD" id="cd08514">
    <property type="entry name" value="PBP2_AppA_like"/>
    <property type="match status" value="1"/>
</dbReference>
<dbReference type="InterPro" id="IPR039424">
    <property type="entry name" value="SBP_5"/>
</dbReference>
<evidence type="ECO:0000256" key="3">
    <source>
        <dbReference type="ARBA" id="ARBA00022729"/>
    </source>
</evidence>
<comment type="similarity">
    <text evidence="1">Belongs to the bacterial solute-binding protein 5 family.</text>
</comment>
<feature type="domain" description="Solute-binding protein family 5" evidence="4">
    <location>
        <begin position="86"/>
        <end position="469"/>
    </location>
</feature>
<sequence length="558" mass="64362">MVLSLSLVLISPCARTSDQKQAAPDGQSAARKTLASPTITNTLRRELFSEPKYLNPVISNDANASMVERLIFDSMIDIDKSQDSNLIPRLAEKWEIIDQGRIYIFHLRSDVYWHDGKPFTAEDVKFSFDTALRKDIPAFSLASLEGILKSVELCDRHTIRFIFNYPFSPGLSTIGTTNIVPKHLLDEAGLARETRKRNLVKPVTFLTSEFNRKPVGTGPYRVHQWQSGREISLVASQNYWDKAHQPRISKVVIKFVPNRTLGFNMIQKGELDVFNTRPNQYLQFMRMKHLHQEYQALTFFESKYFYIGWNMRSNRKFFYDSKVRRAMTLALDRNSIIDKAFFGLGKQITGPFYFKSWAYNPQIQPLPYDVEKAARLLKEAGWSDHDGDGLLDREGVHFEFELLVPAGSQSLAQLGAIVQADLKKLSIEVHLTNLEWNLYLERLQAGNFDACVGGWYIGADPDIYSLWHSSQIDKGNNFIAYANQAVDHLLEEGEREFERQKRQKVYWKMHALIHEDQPYTFVFTPKVSVILARKIKNYDISPFGLFEFFPGQLVWTLE</sequence>
<keyword evidence="3" id="KW-0732">Signal</keyword>
<evidence type="ECO:0000256" key="1">
    <source>
        <dbReference type="ARBA" id="ARBA00005695"/>
    </source>
</evidence>
<dbReference type="Gene3D" id="3.10.105.10">
    <property type="entry name" value="Dipeptide-binding Protein, Domain 3"/>
    <property type="match status" value="1"/>
</dbReference>
<organism evidence="5 6">
    <name type="scientific">candidate division CSSED10-310 bacterium</name>
    <dbReference type="NCBI Taxonomy" id="2855610"/>
    <lineage>
        <taxon>Bacteria</taxon>
        <taxon>Bacteria division CSSED10-310</taxon>
    </lineage>
</organism>
<evidence type="ECO:0000313" key="5">
    <source>
        <dbReference type="EMBL" id="MFC1849145.1"/>
    </source>
</evidence>
<evidence type="ECO:0000256" key="2">
    <source>
        <dbReference type="ARBA" id="ARBA00022448"/>
    </source>
</evidence>
<dbReference type="InterPro" id="IPR030678">
    <property type="entry name" value="Peptide/Ni-bd"/>
</dbReference>
<dbReference type="PANTHER" id="PTHR30290:SF9">
    <property type="entry name" value="OLIGOPEPTIDE-BINDING PROTEIN APPA"/>
    <property type="match status" value="1"/>
</dbReference>
<dbReference type="Pfam" id="PF00496">
    <property type="entry name" value="SBP_bac_5"/>
    <property type="match status" value="1"/>
</dbReference>
<gene>
    <name evidence="5" type="ORF">ACFL27_02950</name>
</gene>
<comment type="caution">
    <text evidence="5">The sequence shown here is derived from an EMBL/GenBank/DDBJ whole genome shotgun (WGS) entry which is preliminary data.</text>
</comment>
<dbReference type="SUPFAM" id="SSF53850">
    <property type="entry name" value="Periplasmic binding protein-like II"/>
    <property type="match status" value="1"/>
</dbReference>
<dbReference type="Proteomes" id="UP001594351">
    <property type="component" value="Unassembled WGS sequence"/>
</dbReference>
<dbReference type="InterPro" id="IPR000914">
    <property type="entry name" value="SBP_5_dom"/>
</dbReference>